<dbReference type="Pfam" id="PF02212">
    <property type="entry name" value="GED"/>
    <property type="match status" value="1"/>
</dbReference>
<organism evidence="5 6">
    <name type="scientific">Pseudolycoriella hygida</name>
    <dbReference type="NCBI Taxonomy" id="35572"/>
    <lineage>
        <taxon>Eukaryota</taxon>
        <taxon>Metazoa</taxon>
        <taxon>Ecdysozoa</taxon>
        <taxon>Arthropoda</taxon>
        <taxon>Hexapoda</taxon>
        <taxon>Insecta</taxon>
        <taxon>Pterygota</taxon>
        <taxon>Neoptera</taxon>
        <taxon>Endopterygota</taxon>
        <taxon>Diptera</taxon>
        <taxon>Nematocera</taxon>
        <taxon>Sciaroidea</taxon>
        <taxon>Sciaridae</taxon>
        <taxon>Pseudolycoriella</taxon>
    </lineage>
</organism>
<dbReference type="Pfam" id="PF01031">
    <property type="entry name" value="Dynamin_M"/>
    <property type="match status" value="1"/>
</dbReference>
<gene>
    <name evidence="5" type="primary">shi_2</name>
    <name evidence="5" type="ORF">Bhyg_03488</name>
</gene>
<dbReference type="InterPro" id="IPR003130">
    <property type="entry name" value="GED"/>
</dbReference>
<comment type="caution">
    <text evidence="5">The sequence shown here is derived from an EMBL/GenBank/DDBJ whole genome shotgun (WGS) entry which is preliminary data.</text>
</comment>
<dbReference type="InterPro" id="IPR000375">
    <property type="entry name" value="Dynamin_stalk"/>
</dbReference>
<dbReference type="GO" id="GO:0098793">
    <property type="term" value="C:presynapse"/>
    <property type="evidence" value="ECO:0007669"/>
    <property type="project" value="GOC"/>
</dbReference>
<dbReference type="PANTHER" id="PTHR11566">
    <property type="entry name" value="DYNAMIN"/>
    <property type="match status" value="1"/>
</dbReference>
<dbReference type="GO" id="GO:0008017">
    <property type="term" value="F:microtubule binding"/>
    <property type="evidence" value="ECO:0007669"/>
    <property type="project" value="TreeGrafter"/>
</dbReference>
<dbReference type="GO" id="GO:0003924">
    <property type="term" value="F:GTPase activity"/>
    <property type="evidence" value="ECO:0007669"/>
    <property type="project" value="InterPro"/>
</dbReference>
<dbReference type="GO" id="GO:0005525">
    <property type="term" value="F:GTP binding"/>
    <property type="evidence" value="ECO:0007669"/>
    <property type="project" value="UniProtKB-KW"/>
</dbReference>
<dbReference type="Gene3D" id="1.20.120.1240">
    <property type="entry name" value="Dynamin, middle domain"/>
    <property type="match status" value="1"/>
</dbReference>
<dbReference type="GO" id="GO:0005737">
    <property type="term" value="C:cytoplasm"/>
    <property type="evidence" value="ECO:0007669"/>
    <property type="project" value="TreeGrafter"/>
</dbReference>
<dbReference type="InterPro" id="IPR027417">
    <property type="entry name" value="P-loop_NTPase"/>
</dbReference>
<dbReference type="Proteomes" id="UP001151699">
    <property type="component" value="Chromosome A"/>
</dbReference>
<dbReference type="PANTHER" id="PTHR11566:SF212">
    <property type="entry name" value="DYNAMIN"/>
    <property type="match status" value="1"/>
</dbReference>
<feature type="domain" description="Dynamin stalk" evidence="3">
    <location>
        <begin position="15"/>
        <end position="183"/>
    </location>
</feature>
<dbReference type="GO" id="GO:0031623">
    <property type="term" value="P:receptor internalization"/>
    <property type="evidence" value="ECO:0007669"/>
    <property type="project" value="TreeGrafter"/>
</dbReference>
<accession>A0A9Q0NER3</accession>
<reference evidence="5" key="1">
    <citation type="submission" date="2022-07" db="EMBL/GenBank/DDBJ databases">
        <authorList>
            <person name="Trinca V."/>
            <person name="Uliana J.V.C."/>
            <person name="Torres T.T."/>
            <person name="Ward R.J."/>
            <person name="Monesi N."/>
        </authorList>
    </citation>
    <scope>NUCLEOTIDE SEQUENCE</scope>
    <source>
        <strain evidence="5">HSMRA1968</strain>
        <tissue evidence="5">Whole embryos</tissue>
    </source>
</reference>
<evidence type="ECO:0000259" key="3">
    <source>
        <dbReference type="Pfam" id="PF01031"/>
    </source>
</evidence>
<dbReference type="InterPro" id="IPR022812">
    <property type="entry name" value="Dynamin"/>
</dbReference>
<keyword evidence="6" id="KW-1185">Reference proteome</keyword>
<keyword evidence="2" id="KW-0342">GTP-binding</keyword>
<sequence length="490" mass="55980">MMSGNDGMQKFTETIYKIQDVCTEMQTTLEYQLPQIVVVGSQGVGKSSILESFVGSLPSKIFKIKIEEGQLRHDIEVAVSNAYGVDGVLNTPFKAFESLAQVQISRLQGPIESCLLLVMMELNKSVQACVGKINNYPIFQEYISRDISSFLQNTIRSNLSNVLNLVEMELAYINSTNYGFGKGLGDKLLEQITSVYGSFSDDQKRHFFGDLVNQLDCHVKKPGGIVYREGILYFNDSDNPYRFVLRYDPRYEKHTLSYYDLLDNSSKYAFLTIQMDNLKFRLETDYYHRNLLSQKIVIFKPSGGEVARNILEIVLSSACESEICLWTKYLSQVIEMDGKTATGLYLKDIDEAYDKIVSYVSTVKKTMCNMVPKAIMSSIVRNVEKYIQKDLLVKMAEKLNDGLLNEKVTRIDAREEEFKNATNVRNVESQTILESGLSSVTQGLTTLNAKLDQHFIERKSDKVKKEYFAIKHDWETNSEEHWKNDDYICN</sequence>
<feature type="domain" description="Dynamin GTPase effector" evidence="4">
    <location>
        <begin position="350"/>
        <end position="417"/>
    </location>
</feature>
<proteinExistence type="predicted"/>
<dbReference type="AlphaFoldDB" id="A0A9Q0NER3"/>
<evidence type="ECO:0000259" key="4">
    <source>
        <dbReference type="Pfam" id="PF02212"/>
    </source>
</evidence>
<evidence type="ECO:0000313" key="6">
    <source>
        <dbReference type="Proteomes" id="UP001151699"/>
    </source>
</evidence>
<evidence type="ECO:0000256" key="1">
    <source>
        <dbReference type="ARBA" id="ARBA00022741"/>
    </source>
</evidence>
<dbReference type="GO" id="GO:0016185">
    <property type="term" value="P:synaptic vesicle budding from presynaptic endocytic zone membrane"/>
    <property type="evidence" value="ECO:0007669"/>
    <property type="project" value="TreeGrafter"/>
</dbReference>
<evidence type="ECO:0000256" key="2">
    <source>
        <dbReference type="ARBA" id="ARBA00023134"/>
    </source>
</evidence>
<name>A0A9Q0NER3_9DIPT</name>
<dbReference type="GO" id="GO:0005874">
    <property type="term" value="C:microtubule"/>
    <property type="evidence" value="ECO:0007669"/>
    <property type="project" value="TreeGrafter"/>
</dbReference>
<protein>
    <submittedName>
        <fullName evidence="5">Dynamin</fullName>
    </submittedName>
</protein>
<evidence type="ECO:0000313" key="5">
    <source>
        <dbReference type="EMBL" id="KAJ6648261.1"/>
    </source>
</evidence>
<dbReference type="SUPFAM" id="SSF52540">
    <property type="entry name" value="P-loop containing nucleoside triphosphate hydrolases"/>
    <property type="match status" value="1"/>
</dbReference>
<dbReference type="GO" id="GO:0005886">
    <property type="term" value="C:plasma membrane"/>
    <property type="evidence" value="ECO:0007669"/>
    <property type="project" value="TreeGrafter"/>
</dbReference>
<dbReference type="EMBL" id="WJQU01000001">
    <property type="protein sequence ID" value="KAJ6648261.1"/>
    <property type="molecule type" value="Genomic_DNA"/>
</dbReference>
<keyword evidence="1" id="KW-0547">Nucleotide-binding</keyword>